<feature type="compositionally biased region" description="Polar residues" evidence="1">
    <location>
        <begin position="129"/>
        <end position="139"/>
    </location>
</feature>
<reference evidence="3" key="1">
    <citation type="submission" date="2018-05" db="EMBL/GenBank/DDBJ databases">
        <title>Draft genome sequence of Stemphylium lycopersici strain CIDEFI 213.</title>
        <authorList>
            <person name="Medina R."/>
            <person name="Franco M.E.E."/>
            <person name="Lucentini C.G."/>
            <person name="Saparrat M.C.N."/>
            <person name="Balatti P.A."/>
        </authorList>
    </citation>
    <scope>NUCLEOTIDE SEQUENCE [LARGE SCALE GENOMIC DNA]</scope>
    <source>
        <strain evidence="3">CIDEFI 213</strain>
    </source>
</reference>
<evidence type="ECO:0000256" key="1">
    <source>
        <dbReference type="SAM" id="MobiDB-lite"/>
    </source>
</evidence>
<feature type="compositionally biased region" description="Polar residues" evidence="1">
    <location>
        <begin position="154"/>
        <end position="178"/>
    </location>
</feature>
<dbReference type="AlphaFoldDB" id="A0A364MY05"/>
<gene>
    <name evidence="2" type="ORF">DDE83_006804</name>
</gene>
<accession>A0A364MY05</accession>
<dbReference type="EMBL" id="QGDH01000111">
    <property type="protein sequence ID" value="RAR06745.1"/>
    <property type="molecule type" value="Genomic_DNA"/>
</dbReference>
<evidence type="ECO:0000313" key="2">
    <source>
        <dbReference type="EMBL" id="RAR06745.1"/>
    </source>
</evidence>
<feature type="compositionally biased region" description="Polar residues" evidence="1">
    <location>
        <begin position="199"/>
        <end position="212"/>
    </location>
</feature>
<proteinExistence type="predicted"/>
<evidence type="ECO:0000313" key="3">
    <source>
        <dbReference type="Proteomes" id="UP000249619"/>
    </source>
</evidence>
<protein>
    <submittedName>
        <fullName evidence="2">Uncharacterized protein</fullName>
    </submittedName>
</protein>
<organism evidence="2 3">
    <name type="scientific">Stemphylium lycopersici</name>
    <name type="common">Tomato gray leaf spot disease fungus</name>
    <name type="synonym">Thyrospora lycopersici</name>
    <dbReference type="NCBI Taxonomy" id="183478"/>
    <lineage>
        <taxon>Eukaryota</taxon>
        <taxon>Fungi</taxon>
        <taxon>Dikarya</taxon>
        <taxon>Ascomycota</taxon>
        <taxon>Pezizomycotina</taxon>
        <taxon>Dothideomycetes</taxon>
        <taxon>Pleosporomycetidae</taxon>
        <taxon>Pleosporales</taxon>
        <taxon>Pleosporineae</taxon>
        <taxon>Pleosporaceae</taxon>
        <taxon>Stemphylium</taxon>
    </lineage>
</organism>
<keyword evidence="3" id="KW-1185">Reference proteome</keyword>
<feature type="region of interest" description="Disordered" evidence="1">
    <location>
        <begin position="50"/>
        <end position="116"/>
    </location>
</feature>
<sequence length="224" mass="24771">MFLGLILWNSIPDPNMISRGDEVWRYVKKGAKKVKTKCKKGARTAVRKVFPRGPTFSRRSRESTPLGTPYPNRGAELNSTCDIHITDIPSSPGTQPPRPVRPPRPPRGLYDGDEDTPLADVHARLLGENNAQQEDPQASSHEEYSPVIPRQVDSPASRQETDSTIASPRSPSQTSSPLQRVHGPSRRVPRVTDPYTTDLLDQTNITSDNENGASERGNTEKKAN</sequence>
<feature type="compositionally biased region" description="Pro residues" evidence="1">
    <location>
        <begin position="94"/>
        <end position="106"/>
    </location>
</feature>
<dbReference type="Proteomes" id="UP000249619">
    <property type="component" value="Unassembled WGS sequence"/>
</dbReference>
<feature type="region of interest" description="Disordered" evidence="1">
    <location>
        <begin position="129"/>
        <end position="224"/>
    </location>
</feature>
<name>A0A364MY05_STELY</name>
<comment type="caution">
    <text evidence="2">The sequence shown here is derived from an EMBL/GenBank/DDBJ whole genome shotgun (WGS) entry which is preliminary data.</text>
</comment>